<sequence length="240" mass="25581">MKRRVVKSISTCLCVSILTCSAPFVPLAFAEQTTASNEIPIIKAENGEDEAADIKARTAAILHPQKEMEVSTIPSDHAYIPKDTILTVELMQEISSKKMKKGMPVPLTLKENLIVNDVVVAPAGTEVKGIVTKATKSGFFGRSGKLEFKITSFETINGVKIPLQYVTKKEAGSDGGAVAVATALTVVGGFLMKGKNVTFKEGTLFDARVTADTDLQTTLDGLAAAMDTSKPHGTVIVIKR</sequence>
<dbReference type="RefSeq" id="WP_008860013.1">
    <property type="nucleotide sequence ID" value="NZ_JH591188.1"/>
</dbReference>
<feature type="signal peptide" evidence="1">
    <location>
        <begin position="1"/>
        <end position="30"/>
    </location>
</feature>
<protein>
    <recommendedName>
        <fullName evidence="4">Flp pilus assembly protein CpaB</fullName>
    </recommendedName>
</protein>
<name>H1D1N1_9FIRM</name>
<reference evidence="2 3" key="1">
    <citation type="submission" date="2011-11" db="EMBL/GenBank/DDBJ databases">
        <title>The Genome Sequence of Dialister succinatiphilus YIT 11850.</title>
        <authorList>
            <consortium name="The Broad Institute Genome Sequencing Platform"/>
            <person name="Earl A."/>
            <person name="Ward D."/>
            <person name="Feldgarden M."/>
            <person name="Gevers D."/>
            <person name="Morotomi M."/>
            <person name="Young S.K."/>
            <person name="Zeng Q."/>
            <person name="Gargeya S."/>
            <person name="Fitzgerald M."/>
            <person name="Haas B."/>
            <person name="Abouelleil A."/>
            <person name="Alvarado L."/>
            <person name="Arachchi H.M."/>
            <person name="Berlin A."/>
            <person name="Brown A."/>
            <person name="Chapman S.B."/>
            <person name="Dunbar C."/>
            <person name="Gearin G."/>
            <person name="Goldberg J."/>
            <person name="Griggs A."/>
            <person name="Gujja S."/>
            <person name="Heiman D."/>
            <person name="Howarth C."/>
            <person name="Lui A."/>
            <person name="MacDonald P.J.P."/>
            <person name="Montmayeur A."/>
            <person name="Murphy C."/>
            <person name="Neiman D."/>
            <person name="Pearson M."/>
            <person name="Priest M."/>
            <person name="Roberts A."/>
            <person name="Saif S."/>
            <person name="Shea T."/>
            <person name="Sisk P."/>
            <person name="Stolte C."/>
            <person name="Sykes S."/>
            <person name="Wortman J."/>
            <person name="Nusbaum C."/>
            <person name="Birren B."/>
        </authorList>
    </citation>
    <scope>NUCLEOTIDE SEQUENCE [LARGE SCALE GENOMIC DNA]</scope>
    <source>
        <strain evidence="2 3">YIT 11850</strain>
    </source>
</reference>
<keyword evidence="3" id="KW-1185">Reference proteome</keyword>
<evidence type="ECO:0000313" key="3">
    <source>
        <dbReference type="Proteomes" id="UP000003277"/>
    </source>
</evidence>
<evidence type="ECO:0008006" key="4">
    <source>
        <dbReference type="Google" id="ProtNLM"/>
    </source>
</evidence>
<comment type="caution">
    <text evidence="2">The sequence shown here is derived from an EMBL/GenBank/DDBJ whole genome shotgun (WGS) entry which is preliminary data.</text>
</comment>
<organism evidence="2 3">
    <name type="scientific">Dialister succinatiphilus YIT 11850</name>
    <dbReference type="NCBI Taxonomy" id="742743"/>
    <lineage>
        <taxon>Bacteria</taxon>
        <taxon>Bacillati</taxon>
        <taxon>Bacillota</taxon>
        <taxon>Negativicutes</taxon>
        <taxon>Veillonellales</taxon>
        <taxon>Veillonellaceae</taxon>
        <taxon>Dialister</taxon>
    </lineage>
</organism>
<evidence type="ECO:0000256" key="1">
    <source>
        <dbReference type="SAM" id="SignalP"/>
    </source>
</evidence>
<dbReference type="Proteomes" id="UP000003277">
    <property type="component" value="Unassembled WGS sequence"/>
</dbReference>
<dbReference type="OrthoDB" id="1631460at2"/>
<dbReference type="eggNOG" id="ENOG5032Y7S">
    <property type="taxonomic scope" value="Bacteria"/>
</dbReference>
<dbReference type="PATRIC" id="fig|742743.3.peg.1560"/>
<accession>H1D1N1</accession>
<evidence type="ECO:0000313" key="2">
    <source>
        <dbReference type="EMBL" id="EHO62559.1"/>
    </source>
</evidence>
<feature type="chain" id="PRO_5003549161" description="Flp pilus assembly protein CpaB" evidence="1">
    <location>
        <begin position="31"/>
        <end position="240"/>
    </location>
</feature>
<proteinExistence type="predicted"/>
<dbReference type="AlphaFoldDB" id="H1D1N1"/>
<gene>
    <name evidence="2" type="ORF">HMPREF9453_01519</name>
</gene>
<dbReference type="EMBL" id="ADLT01000050">
    <property type="protein sequence ID" value="EHO62559.1"/>
    <property type="molecule type" value="Genomic_DNA"/>
</dbReference>
<keyword evidence="1" id="KW-0732">Signal</keyword>
<dbReference type="STRING" id="742743.HMPREF9453_01519"/>
<dbReference type="HOGENOM" id="CLU_096456_0_0_9"/>